<dbReference type="NCBIfam" id="TIGR01845">
    <property type="entry name" value="outer_NodT"/>
    <property type="match status" value="1"/>
</dbReference>
<keyword evidence="2" id="KW-0812">Transmembrane</keyword>
<evidence type="ECO:0000313" key="5">
    <source>
        <dbReference type="Proteomes" id="UP000545037"/>
    </source>
</evidence>
<dbReference type="EMBL" id="JACHOR010000004">
    <property type="protein sequence ID" value="MBB5746778.1"/>
    <property type="molecule type" value="Genomic_DNA"/>
</dbReference>
<proteinExistence type="inferred from homology"/>
<feature type="signal peptide" evidence="2">
    <location>
        <begin position="1"/>
        <end position="23"/>
    </location>
</feature>
<dbReference type="GO" id="GO:0005886">
    <property type="term" value="C:plasma membrane"/>
    <property type="evidence" value="ECO:0007669"/>
    <property type="project" value="UniProtKB-SubCell"/>
</dbReference>
<organism evidence="4 5">
    <name type="scientific">Brevundimonas variabilis</name>
    <dbReference type="NCBI Taxonomy" id="74312"/>
    <lineage>
        <taxon>Bacteria</taxon>
        <taxon>Pseudomonadati</taxon>
        <taxon>Pseudomonadota</taxon>
        <taxon>Alphaproteobacteria</taxon>
        <taxon>Caulobacterales</taxon>
        <taxon>Caulobacteraceae</taxon>
        <taxon>Brevundimonas</taxon>
    </lineage>
</organism>
<dbReference type="Pfam" id="PF02321">
    <property type="entry name" value="OEP"/>
    <property type="match status" value="2"/>
</dbReference>
<name>A0A7W9CJW8_9CAUL</name>
<comment type="similarity">
    <text evidence="1 2">Belongs to the outer membrane factor (OMF) (TC 1.B.17) family.</text>
</comment>
<reference evidence="4 5" key="1">
    <citation type="submission" date="2020-08" db="EMBL/GenBank/DDBJ databases">
        <title>Genomic Encyclopedia of Type Strains, Phase IV (KMG-IV): sequencing the most valuable type-strain genomes for metagenomic binning, comparative biology and taxonomic classification.</title>
        <authorList>
            <person name="Goeker M."/>
        </authorList>
    </citation>
    <scope>NUCLEOTIDE SEQUENCE [LARGE SCALE GENOMIC DNA]</scope>
    <source>
        <strain evidence="4 5">DSM 4737</strain>
    </source>
</reference>
<accession>A0A7W9CJW8</accession>
<comment type="caution">
    <text evidence="4">The sequence shown here is derived from an EMBL/GenBank/DDBJ whole genome shotgun (WGS) entry which is preliminary data.</text>
</comment>
<dbReference type="PANTHER" id="PTHR30203:SF21">
    <property type="entry name" value="OUTER MEMBRANE COMPONENT OF MULTIDRUG EFFLUX PUMP-RELATED"/>
    <property type="match status" value="1"/>
</dbReference>
<dbReference type="PANTHER" id="PTHR30203">
    <property type="entry name" value="OUTER MEMBRANE CATION EFFLUX PROTEIN"/>
    <property type="match status" value="1"/>
</dbReference>
<gene>
    <name evidence="4" type="ORF">GGR13_002385</name>
</gene>
<dbReference type="InterPro" id="IPR003423">
    <property type="entry name" value="OMP_efflux"/>
</dbReference>
<evidence type="ECO:0000313" key="4">
    <source>
        <dbReference type="EMBL" id="MBB5746778.1"/>
    </source>
</evidence>
<keyword evidence="2" id="KW-0732">Signal</keyword>
<sequence length="483" mass="49751">MTRSDSLRFLTLASAAALLSACAVGPKAPDALIPPSATGPFASAGLPVASGVVTTDPARDDWWRLYADPTLDGLVSQAFANNNQLESAAANLRAVRASLSEARASRLPTTNASGGYSYGRSSSATFAASGAPASGEPLDEVETYDVGLDVSYEVDLFGRVGSSIRAARADADAAAAALDVVRVTVAAETARAYADACSANAQIAVAQTNIDLQTRTVDLTQRLLEGGAGTGLDTARARSALASTRASLQTLQAARDEALFRLATLTGTTPSQASEAARQCQRPPQLAQPVPIGDGAALLARRPDVRQAERNLAAAAARVNVATASLYPTISLGGSLGSTALSAGDLGDDTSFRFSVGPLISWSFPNIAVARARIAQTGALTDAALADFDQAVLVALQETETALTQYANELDRRAALTEARDQAATAARLSRLRFDAGADSFLTVLDAERTLASADAQLASSDALVTTYQIALFKALAGGWDQG</sequence>
<evidence type="ECO:0000256" key="1">
    <source>
        <dbReference type="ARBA" id="ARBA00007613"/>
    </source>
</evidence>
<evidence type="ECO:0000256" key="2">
    <source>
        <dbReference type="RuleBase" id="RU362097"/>
    </source>
</evidence>
<dbReference type="PROSITE" id="PS51257">
    <property type="entry name" value="PROKAR_LIPOPROTEIN"/>
    <property type="match status" value="1"/>
</dbReference>
<keyword evidence="2" id="KW-1134">Transmembrane beta strand</keyword>
<dbReference type="AlphaFoldDB" id="A0A7W9CJW8"/>
<dbReference type="Gene3D" id="2.20.200.10">
    <property type="entry name" value="Outer membrane efflux proteins (OEP)"/>
    <property type="match status" value="1"/>
</dbReference>
<feature type="chain" id="PRO_5031610081" evidence="2">
    <location>
        <begin position="24"/>
        <end position="483"/>
    </location>
</feature>
<keyword evidence="5" id="KW-1185">Reference proteome</keyword>
<keyword evidence="2" id="KW-0564">Palmitate</keyword>
<evidence type="ECO:0000256" key="3">
    <source>
        <dbReference type="SAM" id="MobiDB-lite"/>
    </source>
</evidence>
<dbReference type="SUPFAM" id="SSF56954">
    <property type="entry name" value="Outer membrane efflux proteins (OEP)"/>
    <property type="match status" value="1"/>
</dbReference>
<dbReference type="GO" id="GO:0015562">
    <property type="term" value="F:efflux transmembrane transporter activity"/>
    <property type="evidence" value="ECO:0007669"/>
    <property type="project" value="InterPro"/>
</dbReference>
<comment type="subcellular location">
    <subcellularLocation>
        <location evidence="2">Cell membrane</location>
        <topology evidence="2">Lipid-anchor</topology>
    </subcellularLocation>
</comment>
<dbReference type="Proteomes" id="UP000545037">
    <property type="component" value="Unassembled WGS sequence"/>
</dbReference>
<dbReference type="RefSeq" id="WP_183213750.1">
    <property type="nucleotide sequence ID" value="NZ_JACHOR010000004.1"/>
</dbReference>
<keyword evidence="2" id="KW-0472">Membrane</keyword>
<dbReference type="Gene3D" id="1.20.1600.10">
    <property type="entry name" value="Outer membrane efflux proteins (OEP)"/>
    <property type="match status" value="1"/>
</dbReference>
<dbReference type="InterPro" id="IPR010131">
    <property type="entry name" value="MdtP/NodT-like"/>
</dbReference>
<feature type="region of interest" description="Disordered" evidence="3">
    <location>
        <begin position="270"/>
        <end position="291"/>
    </location>
</feature>
<protein>
    <submittedName>
        <fullName evidence="4">NodT family efflux transporter outer membrane factor (OMF) lipoprotein</fullName>
    </submittedName>
</protein>
<keyword evidence="2 4" id="KW-0449">Lipoprotein</keyword>